<name>A0A1X7AKB2_9GAMM</name>
<evidence type="ECO:0000256" key="1">
    <source>
        <dbReference type="SAM" id="Phobius"/>
    </source>
</evidence>
<keyword evidence="3" id="KW-1185">Reference proteome</keyword>
<dbReference type="EMBL" id="FWPT01000005">
    <property type="protein sequence ID" value="SMA47012.1"/>
    <property type="molecule type" value="Genomic_DNA"/>
</dbReference>
<feature type="transmembrane region" description="Helical" evidence="1">
    <location>
        <begin position="12"/>
        <end position="41"/>
    </location>
</feature>
<dbReference type="AlphaFoldDB" id="A0A1X7AKB2"/>
<proteinExistence type="predicted"/>
<keyword evidence="1" id="KW-0812">Transmembrane</keyword>
<protein>
    <submittedName>
        <fullName evidence="2">Uncharacterized protein</fullName>
    </submittedName>
</protein>
<feature type="transmembrane region" description="Helical" evidence="1">
    <location>
        <begin position="62"/>
        <end position="83"/>
    </location>
</feature>
<dbReference type="Proteomes" id="UP000196573">
    <property type="component" value="Unassembled WGS sequence"/>
</dbReference>
<accession>A0A1X7AKB2</accession>
<dbReference type="RefSeq" id="WP_087109942.1">
    <property type="nucleotide sequence ID" value="NZ_CBCSCN010000003.1"/>
</dbReference>
<gene>
    <name evidence="2" type="ORF">EHSB41UT_02279</name>
</gene>
<keyword evidence="1" id="KW-1133">Transmembrane helix</keyword>
<keyword evidence="1" id="KW-0472">Membrane</keyword>
<sequence length="84" mass="9278">MNKKYLYLLASTLINMLLALVLAFAVFIAPMIGVVWFLIAFNKKKSAATREEIESISVNQSLALGFIIGPILTVALYISIFVIN</sequence>
<organism evidence="2 3">
    <name type="scientific">Parendozoicomonas haliclonae</name>
    <dbReference type="NCBI Taxonomy" id="1960125"/>
    <lineage>
        <taxon>Bacteria</taxon>
        <taxon>Pseudomonadati</taxon>
        <taxon>Pseudomonadota</taxon>
        <taxon>Gammaproteobacteria</taxon>
        <taxon>Oceanospirillales</taxon>
        <taxon>Endozoicomonadaceae</taxon>
        <taxon>Parendozoicomonas</taxon>
    </lineage>
</organism>
<evidence type="ECO:0000313" key="3">
    <source>
        <dbReference type="Proteomes" id="UP000196573"/>
    </source>
</evidence>
<evidence type="ECO:0000313" key="2">
    <source>
        <dbReference type="EMBL" id="SMA47012.1"/>
    </source>
</evidence>
<reference evidence="2 3" key="1">
    <citation type="submission" date="2017-03" db="EMBL/GenBank/DDBJ databases">
        <authorList>
            <person name="Afonso C.L."/>
            <person name="Miller P.J."/>
            <person name="Scott M.A."/>
            <person name="Spackman E."/>
            <person name="Goraichik I."/>
            <person name="Dimitrov K.M."/>
            <person name="Suarez D.L."/>
            <person name="Swayne D.E."/>
        </authorList>
    </citation>
    <scope>NUCLEOTIDE SEQUENCE [LARGE SCALE GENOMIC DNA]</scope>
    <source>
        <strain evidence="2">SB41UT1</strain>
    </source>
</reference>